<comment type="caution">
    <text evidence="3">Lacks conserved residue(s) required for the propagation of feature annotation.</text>
</comment>
<dbReference type="InterPro" id="IPR036551">
    <property type="entry name" value="Flavin_trans-like"/>
</dbReference>
<feature type="domain" description="Flavoprotein" evidence="5">
    <location>
        <begin position="7"/>
        <end position="174"/>
    </location>
</feature>
<keyword evidence="3 4" id="KW-0288">FMN</keyword>
<feature type="region of interest" description="Phosphopantothenoylcysteine decarboxylase" evidence="3">
    <location>
        <begin position="1"/>
        <end position="189"/>
    </location>
</feature>
<dbReference type="EC" id="4.1.1.36" evidence="3"/>
<feature type="active site" description="Proton donor" evidence="3">
    <location>
        <position position="157"/>
    </location>
</feature>
<comment type="similarity">
    <text evidence="3 4">In the C-terminal section; belongs to the PPC synthetase family.</text>
</comment>
<dbReference type="Proteomes" id="UP000199659">
    <property type="component" value="Unassembled WGS sequence"/>
</dbReference>
<dbReference type="AlphaFoldDB" id="A0A1I6JQ56"/>
<dbReference type="NCBIfam" id="TIGR00521">
    <property type="entry name" value="coaBC_dfp"/>
    <property type="match status" value="1"/>
</dbReference>
<feature type="binding site" evidence="3">
    <location>
        <position position="337"/>
    </location>
    <ligand>
        <name>CTP</name>
        <dbReference type="ChEBI" id="CHEBI:37563"/>
    </ligand>
</feature>
<dbReference type="GO" id="GO:0010181">
    <property type="term" value="F:FMN binding"/>
    <property type="evidence" value="ECO:0007669"/>
    <property type="project" value="UniProtKB-UniRule"/>
</dbReference>
<keyword evidence="3" id="KW-0479">Metal-binding</keyword>
<keyword evidence="3" id="KW-0460">Magnesium</keyword>
<comment type="function">
    <text evidence="4">Catalyzes two steps in the biosynthesis of coenzyme A. In the first step cysteine is conjugated to 4'-phosphopantothenate to form 4-phosphopantothenoylcysteine, in the latter compound is decarboxylated to form 4'-phosphopantotheine.</text>
</comment>
<dbReference type="EC" id="6.3.2.5" evidence="3"/>
<dbReference type="SUPFAM" id="SSF52507">
    <property type="entry name" value="Homo-oligomeric flavin-containing Cys decarboxylases, HFCD"/>
    <property type="match status" value="1"/>
</dbReference>
<evidence type="ECO:0000313" key="8">
    <source>
        <dbReference type="Proteomes" id="UP000199659"/>
    </source>
</evidence>
<evidence type="ECO:0000256" key="1">
    <source>
        <dbReference type="ARBA" id="ARBA00022793"/>
    </source>
</evidence>
<evidence type="ECO:0000313" key="7">
    <source>
        <dbReference type="EMBL" id="SFR81112.1"/>
    </source>
</evidence>
<dbReference type="GO" id="GO:0004632">
    <property type="term" value="F:phosphopantothenate--cysteine ligase activity"/>
    <property type="evidence" value="ECO:0007669"/>
    <property type="project" value="UniProtKB-UniRule"/>
</dbReference>
<keyword evidence="3 4" id="KW-0285">Flavoprotein</keyword>
<dbReference type="InterPro" id="IPR005252">
    <property type="entry name" value="CoaBC"/>
</dbReference>
<name>A0A1I6JQ56_9FIRM</name>
<sequence length="401" mass="43881">MLKGKVVVVGVTGSIAAFKAASLVSSLINRGCEVQVIMTRNATQFIHPITFETLTGNKCLVETFDRNFQFHVAHVSLAKRADAMVIAPATANVIGKLANGIADDMLTTTALAYNKTIVLAPAMNVNMYENKIVQDNMTKLRMFGFQIIEPQVGRLACNVVAKGKMAEESEILAELETMLYEKKDLLGKKILVTAGPTREAIDPVRFITNHSTGKMGYALAKNAMQRGANVTLITGPVELDPPPKVKVIKITSAAEMFETVRQTMGEQDIIIKAAAVADYCSSEAAEHKIKKNDNVVSLQLNPTTDILKYVCEHKNKGQYVCGFSMETENLIENSKKKLENKKADMIVANNLNEKGAGFGGNTNIVTILTKDKIIPVECMEKEKVAEKILDSICEEQIKLVQ</sequence>
<dbReference type="InterPro" id="IPR003382">
    <property type="entry name" value="Flavoprotein"/>
</dbReference>
<dbReference type="GO" id="GO:0071513">
    <property type="term" value="C:phosphopantothenoylcysteine decarboxylase complex"/>
    <property type="evidence" value="ECO:0007669"/>
    <property type="project" value="TreeGrafter"/>
</dbReference>
<dbReference type="PANTHER" id="PTHR14359">
    <property type="entry name" value="HOMO-OLIGOMERIC FLAVIN CONTAINING CYS DECARBOXYLASE FAMILY"/>
    <property type="match status" value="1"/>
</dbReference>
<dbReference type="Pfam" id="PF04127">
    <property type="entry name" value="DFP"/>
    <property type="match status" value="1"/>
</dbReference>
<organism evidence="7 8">
    <name type="scientific">Anaeromicropila populeti</name>
    <dbReference type="NCBI Taxonomy" id="37658"/>
    <lineage>
        <taxon>Bacteria</taxon>
        <taxon>Bacillati</taxon>
        <taxon>Bacillota</taxon>
        <taxon>Clostridia</taxon>
        <taxon>Lachnospirales</taxon>
        <taxon>Lachnospiraceae</taxon>
        <taxon>Anaeromicropila</taxon>
    </lineage>
</organism>
<comment type="pathway">
    <text evidence="3 4">Cofactor biosynthesis; coenzyme A biosynthesis; CoA from (R)-pantothenate: step 2/5.</text>
</comment>
<comment type="cofactor">
    <cofactor evidence="3">
        <name>Mg(2+)</name>
        <dbReference type="ChEBI" id="CHEBI:18420"/>
    </cofactor>
</comment>
<feature type="binding site" evidence="3">
    <location>
        <position position="288"/>
    </location>
    <ligand>
        <name>CTP</name>
        <dbReference type="ChEBI" id="CHEBI:37563"/>
    </ligand>
</feature>
<evidence type="ECO:0000256" key="4">
    <source>
        <dbReference type="RuleBase" id="RU364078"/>
    </source>
</evidence>
<dbReference type="EMBL" id="FOYZ01000006">
    <property type="protein sequence ID" value="SFR81112.1"/>
    <property type="molecule type" value="Genomic_DNA"/>
</dbReference>
<comment type="pathway">
    <text evidence="3 4">Cofactor biosynthesis; coenzyme A biosynthesis; CoA from (R)-pantothenate: step 3/5.</text>
</comment>
<dbReference type="InterPro" id="IPR035929">
    <property type="entry name" value="CoaB-like_sf"/>
</dbReference>
<comment type="similarity">
    <text evidence="3 4">In the N-terminal section; belongs to the HFCD (homo-oligomeric flavin containing Cys decarboxylase) superfamily.</text>
</comment>
<dbReference type="SUPFAM" id="SSF102645">
    <property type="entry name" value="CoaB-like"/>
    <property type="match status" value="1"/>
</dbReference>
<protein>
    <recommendedName>
        <fullName evidence="3">Coenzyme A biosynthesis bifunctional protein CoaBC</fullName>
    </recommendedName>
    <alternativeName>
        <fullName evidence="3">DNA/pantothenate metabolism flavoprotein</fullName>
    </alternativeName>
    <alternativeName>
        <fullName evidence="3">Phosphopantothenoylcysteine synthetase/decarboxylase</fullName>
        <shortName evidence="3">PPCS-PPCDC</shortName>
    </alternativeName>
    <domain>
        <recommendedName>
            <fullName evidence="3">Phosphopantothenoylcysteine decarboxylase</fullName>
            <shortName evidence="3">PPC decarboxylase</shortName>
            <shortName evidence="3">PPC-DC</shortName>
            <ecNumber evidence="3">4.1.1.36</ecNumber>
        </recommendedName>
        <alternativeName>
            <fullName evidence="3">CoaC</fullName>
        </alternativeName>
    </domain>
    <domain>
        <recommendedName>
            <fullName evidence="3">Phosphopantothenate--cysteine ligase</fullName>
            <ecNumber evidence="3">6.3.2.5</ecNumber>
        </recommendedName>
        <alternativeName>
            <fullName evidence="3">CoaB</fullName>
        </alternativeName>
        <alternativeName>
            <fullName evidence="3">Phosphopantothenoylcysteine synthetase</fullName>
            <shortName evidence="3">PPC synthetase</shortName>
            <shortName evidence="3">PPC-S</shortName>
        </alternativeName>
    </domain>
</protein>
<keyword evidence="2 3" id="KW-0456">Lyase</keyword>
<keyword evidence="1 3" id="KW-0210">Decarboxylase</keyword>
<accession>A0A1I6JQ56</accession>
<evidence type="ECO:0000259" key="5">
    <source>
        <dbReference type="Pfam" id="PF02441"/>
    </source>
</evidence>
<dbReference type="STRING" id="37658.SAMN05661086_01865"/>
<comment type="catalytic activity">
    <reaction evidence="3 4">
        <text>N-[(R)-4-phosphopantothenoyl]-L-cysteine + H(+) = (R)-4'-phosphopantetheine + CO2</text>
        <dbReference type="Rhea" id="RHEA:16793"/>
        <dbReference type="ChEBI" id="CHEBI:15378"/>
        <dbReference type="ChEBI" id="CHEBI:16526"/>
        <dbReference type="ChEBI" id="CHEBI:59458"/>
        <dbReference type="ChEBI" id="CHEBI:61723"/>
        <dbReference type="EC" id="4.1.1.36"/>
    </reaction>
</comment>
<feature type="binding site" evidence="3">
    <location>
        <position position="323"/>
    </location>
    <ligand>
        <name>CTP</name>
        <dbReference type="ChEBI" id="CHEBI:37563"/>
    </ligand>
</feature>
<comment type="cofactor">
    <cofactor evidence="3">
        <name>FMN</name>
        <dbReference type="ChEBI" id="CHEBI:58210"/>
    </cofactor>
    <text evidence="3">Binds 1 FMN per subunit.</text>
</comment>
<gene>
    <name evidence="3" type="primary">coaBC</name>
    <name evidence="7" type="ORF">SAMN05661086_01865</name>
</gene>
<keyword evidence="8" id="KW-1185">Reference proteome</keyword>
<evidence type="ECO:0000259" key="6">
    <source>
        <dbReference type="Pfam" id="PF04127"/>
    </source>
</evidence>
<evidence type="ECO:0000256" key="3">
    <source>
        <dbReference type="HAMAP-Rule" id="MF_02225"/>
    </source>
</evidence>
<dbReference type="GO" id="GO:0004633">
    <property type="term" value="F:phosphopantothenoylcysteine decarboxylase activity"/>
    <property type="evidence" value="ECO:0007669"/>
    <property type="project" value="UniProtKB-UniRule"/>
</dbReference>
<dbReference type="Gene3D" id="3.40.50.10300">
    <property type="entry name" value="CoaB-like"/>
    <property type="match status" value="1"/>
</dbReference>
<keyword evidence="3 4" id="KW-0436">Ligase</keyword>
<dbReference type="GO" id="GO:0015941">
    <property type="term" value="P:pantothenate catabolic process"/>
    <property type="evidence" value="ECO:0007669"/>
    <property type="project" value="InterPro"/>
</dbReference>
<dbReference type="UniPathway" id="UPA00241">
    <property type="reaction ID" value="UER00353"/>
</dbReference>
<evidence type="ECO:0000256" key="2">
    <source>
        <dbReference type="ARBA" id="ARBA00023239"/>
    </source>
</evidence>
<proteinExistence type="inferred from homology"/>
<dbReference type="OrthoDB" id="9802554at2"/>
<dbReference type="HAMAP" id="MF_02225">
    <property type="entry name" value="CoaBC"/>
    <property type="match status" value="1"/>
</dbReference>
<dbReference type="Gene3D" id="3.40.50.1950">
    <property type="entry name" value="Flavin prenyltransferase-like"/>
    <property type="match status" value="1"/>
</dbReference>
<feature type="binding site" evidence="3">
    <location>
        <position position="278"/>
    </location>
    <ligand>
        <name>CTP</name>
        <dbReference type="ChEBI" id="CHEBI:37563"/>
    </ligand>
</feature>
<dbReference type="Pfam" id="PF02441">
    <property type="entry name" value="Flavoprotein"/>
    <property type="match status" value="1"/>
</dbReference>
<dbReference type="RefSeq" id="WP_092560411.1">
    <property type="nucleotide sequence ID" value="NZ_FOYZ01000006.1"/>
</dbReference>
<dbReference type="PANTHER" id="PTHR14359:SF6">
    <property type="entry name" value="PHOSPHOPANTOTHENOYLCYSTEINE DECARBOXYLASE"/>
    <property type="match status" value="1"/>
</dbReference>
<dbReference type="GO" id="GO:0046872">
    <property type="term" value="F:metal ion binding"/>
    <property type="evidence" value="ECO:0007669"/>
    <property type="project" value="UniProtKB-KW"/>
</dbReference>
<feature type="binding site" evidence="3">
    <location>
        <position position="341"/>
    </location>
    <ligand>
        <name>CTP</name>
        <dbReference type="ChEBI" id="CHEBI:37563"/>
    </ligand>
</feature>
<dbReference type="GO" id="GO:0015937">
    <property type="term" value="P:coenzyme A biosynthetic process"/>
    <property type="evidence" value="ECO:0007669"/>
    <property type="project" value="UniProtKB-UniRule"/>
</dbReference>
<keyword evidence="3" id="KW-0511">Multifunctional enzyme</keyword>
<dbReference type="InterPro" id="IPR007085">
    <property type="entry name" value="DNA/pantothenate-metab_flavo_C"/>
</dbReference>
<comment type="function">
    <text evidence="3">Catalyzes two sequential steps in the biosynthesis of coenzyme A. In the first step cysteine is conjugated to 4'-phosphopantothenate to form 4-phosphopantothenoylcysteine. In the second step the latter compound is decarboxylated to form 4'-phosphopantotheine.</text>
</comment>
<reference evidence="7 8" key="1">
    <citation type="submission" date="2016-10" db="EMBL/GenBank/DDBJ databases">
        <authorList>
            <person name="de Groot N.N."/>
        </authorList>
    </citation>
    <scope>NUCLEOTIDE SEQUENCE [LARGE SCALE GENOMIC DNA]</scope>
    <source>
        <strain evidence="7 8">743A</strain>
    </source>
</reference>
<feature type="region of interest" description="Phosphopantothenate--cysteine ligase" evidence="3">
    <location>
        <begin position="190"/>
        <end position="401"/>
    </location>
</feature>
<feature type="domain" description="DNA/pantothenate metabolism flavoprotein C-terminal" evidence="6">
    <location>
        <begin position="186"/>
        <end position="393"/>
    </location>
</feature>
<comment type="catalytic activity">
    <reaction evidence="3 4">
        <text>(R)-4'-phosphopantothenate + L-cysteine + CTP = N-[(R)-4-phosphopantothenoyl]-L-cysteine + CMP + diphosphate + H(+)</text>
        <dbReference type="Rhea" id="RHEA:19397"/>
        <dbReference type="ChEBI" id="CHEBI:10986"/>
        <dbReference type="ChEBI" id="CHEBI:15378"/>
        <dbReference type="ChEBI" id="CHEBI:33019"/>
        <dbReference type="ChEBI" id="CHEBI:35235"/>
        <dbReference type="ChEBI" id="CHEBI:37563"/>
        <dbReference type="ChEBI" id="CHEBI:59458"/>
        <dbReference type="ChEBI" id="CHEBI:60377"/>
        <dbReference type="EC" id="6.3.2.5"/>
    </reaction>
</comment>